<proteinExistence type="predicted"/>
<dbReference type="Pfam" id="PF05686">
    <property type="entry name" value="Glyco_transf_90"/>
    <property type="match status" value="1"/>
</dbReference>
<sequence length="1067" mass="120267">MLPFMLFFLLLILPLNRRSDILLEEVEEALHIPHLHLDVSTKESASSAPIVVKPVQKRPLDALSIPSYKRENGILYVADKDLKDGIHPIEVLISEAKEQAKIQQSKIPTTLAGAIELYSELNGGALPPKGFEAWFEFCIEYDLKPWPHSTAYNSVLPFLSVEGKTLRENVKALKGMLGISTFQIRKGAISEEVSSVKEHQKKSSSLSLLLQPIAHLLPDLDLYFNLLDQPTLAISESVLEKAKALGRAGKTWKKSELDKVLQPETSKKTHWSDLCKTTQAEESPTLRSFIYDESQTRSPCTHPSLFQLHGHYLPPPPSSNLPLFTPVISPYSAALSPTLLGIPLSSLNATLPHTTFLKKTDKRVIWRGATTGIWHDGFVDWRKSQRERLVFFGGQKAKKDVGDESGGDEQNGRPKEDSEAKDNEDEDEDDGEMEEVLVVRGGRVLKEKTKRELMEDWLDLGFVGSPTRCVEADGTCAEMSNMFNFRSKIEPLKASKFRYQLDVDGDGASTRFRRLLTSGSAVFKSTVFNEWFSDTIIPWYHYVPVQVSYSDLFDITSFFEGVSGSEGQFDLAEEIAHNGREFAISRWGWKDMQAYLLLLLLEYNRALSDDRAAATAIDTIDMSANFPEELYPLIVSYTTAPNDLRVLSLVSRSWRKYANEVLYSHVWLPLLFRTLAQSSELGQLVKRLEIRSYPLPGIDRSDIITSHTLLSFLSLPNLSSLAWTRHRSLSEGLILAISTSMPFLRDLEINGSTLDVYDPTCWLRVSRLEKLGLIMPDKGMVDVLKEWFRVLDQNQDAERKTKLGLKRLSIICKSSPLIRDHHLKSWAPYLSNLNELSLTACIRISSEGVRSILRSTSGSITHLGLESVENVDILTLDLPALAPSLKYLSYTYPSGHAVCLDDILIAFHNTLETLHLTSPTGRSPISFALPNVLFPNLSLLSLSSKVLWESFEQHSSPNLEQLFLRIRTPKDLNRLGICMGRMKRLRALQILAPPPDEYGWEPSIRDLHTLAECHPTLMQIGIGTRVYQVFPSLSSDHLSEQARRLERFDTKQGSQIPDLYRLGRFHA</sequence>
<dbReference type="PANTHER" id="PTHR12203">
    <property type="entry name" value="KDEL LYS-ASP-GLU-LEU CONTAINING - RELATED"/>
    <property type="match status" value="1"/>
</dbReference>
<name>A0A0F7SQT6_PHARH</name>
<protein>
    <submittedName>
        <fullName evidence="4">Endoplasmic reticulum protein EP58, contains filamin rod domain and KDEL motif</fullName>
    </submittedName>
</protein>
<evidence type="ECO:0000256" key="2">
    <source>
        <dbReference type="SAM" id="SignalP"/>
    </source>
</evidence>
<dbReference type="InterPro" id="IPR036047">
    <property type="entry name" value="F-box-like_dom_sf"/>
</dbReference>
<feature type="domain" description="Glycosyl transferase CAP10" evidence="3">
    <location>
        <begin position="356"/>
        <end position="610"/>
    </location>
</feature>
<dbReference type="PANTHER" id="PTHR12203:SF118">
    <property type="entry name" value="BETA-1,2-XYLOSYLTRANSFERASE 1"/>
    <property type="match status" value="1"/>
</dbReference>
<evidence type="ECO:0000256" key="1">
    <source>
        <dbReference type="SAM" id="MobiDB-lite"/>
    </source>
</evidence>
<reference evidence="4" key="1">
    <citation type="submission" date="2014-08" db="EMBL/GenBank/DDBJ databases">
        <authorList>
            <person name="Sharma Rahul"/>
            <person name="Thines Marco"/>
        </authorList>
    </citation>
    <scope>NUCLEOTIDE SEQUENCE</scope>
</reference>
<dbReference type="AlphaFoldDB" id="A0A0F7SQT6"/>
<organism evidence="4">
    <name type="scientific">Phaffia rhodozyma</name>
    <name type="common">Yeast</name>
    <name type="synonym">Xanthophyllomyces dendrorhous</name>
    <dbReference type="NCBI Taxonomy" id="264483"/>
    <lineage>
        <taxon>Eukaryota</taxon>
        <taxon>Fungi</taxon>
        <taxon>Dikarya</taxon>
        <taxon>Basidiomycota</taxon>
        <taxon>Agaricomycotina</taxon>
        <taxon>Tremellomycetes</taxon>
        <taxon>Cystofilobasidiales</taxon>
        <taxon>Mrakiaceae</taxon>
        <taxon>Phaffia</taxon>
    </lineage>
</organism>
<dbReference type="InterPro" id="IPR051091">
    <property type="entry name" value="O-Glucosyltr/Glycosyltrsf_90"/>
</dbReference>
<dbReference type="SUPFAM" id="SSF81383">
    <property type="entry name" value="F-box domain"/>
    <property type="match status" value="1"/>
</dbReference>
<evidence type="ECO:0000313" key="4">
    <source>
        <dbReference type="EMBL" id="CED82855.1"/>
    </source>
</evidence>
<dbReference type="InterPro" id="IPR032675">
    <property type="entry name" value="LRR_dom_sf"/>
</dbReference>
<feature type="compositionally biased region" description="Basic and acidic residues" evidence="1">
    <location>
        <begin position="410"/>
        <end position="421"/>
    </location>
</feature>
<dbReference type="EMBL" id="LN483142">
    <property type="protein sequence ID" value="CED82855.1"/>
    <property type="molecule type" value="Genomic_DNA"/>
</dbReference>
<keyword evidence="2" id="KW-0732">Signal</keyword>
<feature type="compositionally biased region" description="Acidic residues" evidence="1">
    <location>
        <begin position="422"/>
        <end position="433"/>
    </location>
</feature>
<dbReference type="InterPro" id="IPR006598">
    <property type="entry name" value="CAP10"/>
</dbReference>
<dbReference type="SMART" id="SM00672">
    <property type="entry name" value="CAP10"/>
    <property type="match status" value="1"/>
</dbReference>
<evidence type="ECO:0000259" key="3">
    <source>
        <dbReference type="SMART" id="SM00672"/>
    </source>
</evidence>
<dbReference type="SUPFAM" id="SSF52047">
    <property type="entry name" value="RNI-like"/>
    <property type="match status" value="1"/>
</dbReference>
<feature type="region of interest" description="Disordered" evidence="1">
    <location>
        <begin position="397"/>
        <end position="433"/>
    </location>
</feature>
<dbReference type="Gene3D" id="3.80.10.10">
    <property type="entry name" value="Ribonuclease Inhibitor"/>
    <property type="match status" value="1"/>
</dbReference>
<feature type="signal peptide" evidence="2">
    <location>
        <begin position="1"/>
        <end position="18"/>
    </location>
</feature>
<feature type="chain" id="PRO_5002522454" evidence="2">
    <location>
        <begin position="19"/>
        <end position="1067"/>
    </location>
</feature>
<accession>A0A0F7SQT6</accession>